<organism evidence="2 3">
    <name type="scientific">Teladorsagia circumcincta</name>
    <name type="common">Brown stomach worm</name>
    <name type="synonym">Ostertagia circumcincta</name>
    <dbReference type="NCBI Taxonomy" id="45464"/>
    <lineage>
        <taxon>Eukaryota</taxon>
        <taxon>Metazoa</taxon>
        <taxon>Ecdysozoa</taxon>
        <taxon>Nematoda</taxon>
        <taxon>Chromadorea</taxon>
        <taxon>Rhabditida</taxon>
        <taxon>Rhabditina</taxon>
        <taxon>Rhabditomorpha</taxon>
        <taxon>Strongyloidea</taxon>
        <taxon>Trichostrongylidae</taxon>
        <taxon>Teladorsagia</taxon>
    </lineage>
</organism>
<feature type="compositionally biased region" description="Polar residues" evidence="1">
    <location>
        <begin position="67"/>
        <end position="81"/>
    </location>
</feature>
<keyword evidence="3" id="KW-1185">Reference proteome</keyword>
<dbReference type="AlphaFoldDB" id="A0A2G9U1B9"/>
<proteinExistence type="predicted"/>
<dbReference type="OrthoDB" id="10672327at2759"/>
<accession>A0A2G9U1B9</accession>
<evidence type="ECO:0000256" key="1">
    <source>
        <dbReference type="SAM" id="MobiDB-lite"/>
    </source>
</evidence>
<name>A0A2G9U1B9_TELCI</name>
<feature type="compositionally biased region" description="Basic and acidic residues" evidence="1">
    <location>
        <begin position="98"/>
        <end position="108"/>
    </location>
</feature>
<feature type="region of interest" description="Disordered" evidence="1">
    <location>
        <begin position="23"/>
        <end position="238"/>
    </location>
</feature>
<gene>
    <name evidence="2" type="ORF">TELCIR_14392</name>
</gene>
<dbReference type="Proteomes" id="UP000230423">
    <property type="component" value="Unassembled WGS sequence"/>
</dbReference>
<dbReference type="EMBL" id="KZ350328">
    <property type="protein sequence ID" value="PIO63995.1"/>
    <property type="molecule type" value="Genomic_DNA"/>
</dbReference>
<sequence>MGKGKPICEVLRRVGKGKPICEVLPRVGKDKPICEVPPRVLNKDDGTSPSTSNEPLSSRSLRSTSTKQESSSTAKQPVSNKKSPKKRTSQLANGDDTETNHRSAEENGKGPTAPPKVEHSSLSDFPNGIDFSPITRSGLRISSRGKSRTLPISTSTPMPAIQSPSKAQRKRAKRQPTSPINTDDLEQQPRRKNPLDAKKSRTRSKESNSSSRSPVKAKTAPKPSPRSTRSGRSRGKGN</sequence>
<feature type="compositionally biased region" description="Polar residues" evidence="1">
    <location>
        <begin position="150"/>
        <end position="166"/>
    </location>
</feature>
<feature type="compositionally biased region" description="Low complexity" evidence="1">
    <location>
        <begin position="56"/>
        <end position="66"/>
    </location>
</feature>
<protein>
    <submittedName>
        <fullName evidence="2">Uncharacterized protein</fullName>
    </submittedName>
</protein>
<reference evidence="2 3" key="1">
    <citation type="submission" date="2015-09" db="EMBL/GenBank/DDBJ databases">
        <title>Draft genome of the parasitic nematode Teladorsagia circumcincta isolate WARC Sus (inbred).</title>
        <authorList>
            <person name="Mitreva M."/>
        </authorList>
    </citation>
    <scope>NUCLEOTIDE SEQUENCE [LARGE SCALE GENOMIC DNA]</scope>
    <source>
        <strain evidence="2 3">S</strain>
    </source>
</reference>
<evidence type="ECO:0000313" key="3">
    <source>
        <dbReference type="Proteomes" id="UP000230423"/>
    </source>
</evidence>
<feature type="compositionally biased region" description="Basic residues" evidence="1">
    <location>
        <begin position="229"/>
        <end position="238"/>
    </location>
</feature>
<feature type="compositionally biased region" description="Basic and acidic residues" evidence="1">
    <location>
        <begin position="187"/>
        <end position="206"/>
    </location>
</feature>
<evidence type="ECO:0000313" key="2">
    <source>
        <dbReference type="EMBL" id="PIO63995.1"/>
    </source>
</evidence>